<dbReference type="Pfam" id="PF00828">
    <property type="entry name" value="Ribosomal_L27A"/>
    <property type="match status" value="1"/>
</dbReference>
<evidence type="ECO:0000259" key="7">
    <source>
        <dbReference type="Pfam" id="PF00828"/>
    </source>
</evidence>
<reference evidence="8" key="1">
    <citation type="journal article" date="2020" name="mSystems">
        <title>Genome- and Community-Level Interaction Insights into Carbon Utilization and Element Cycling Functions of Hydrothermarchaeota in Hydrothermal Sediment.</title>
        <authorList>
            <person name="Zhou Z."/>
            <person name="Liu Y."/>
            <person name="Xu W."/>
            <person name="Pan J."/>
            <person name="Luo Z.H."/>
            <person name="Li M."/>
        </authorList>
    </citation>
    <scope>NUCLEOTIDE SEQUENCE [LARGE SCALE GENOMIC DNA]</scope>
    <source>
        <strain evidence="8">SpSt-1259</strain>
    </source>
</reference>
<proteinExistence type="inferred from homology"/>
<dbReference type="Proteomes" id="UP000885664">
    <property type="component" value="Unassembled WGS sequence"/>
</dbReference>
<evidence type="ECO:0000256" key="4">
    <source>
        <dbReference type="ARBA" id="ARBA00035200"/>
    </source>
</evidence>
<dbReference type="InterPro" id="IPR001196">
    <property type="entry name" value="Ribosomal_uL15_CS"/>
</dbReference>
<comment type="similarity">
    <text evidence="1 5 6">Belongs to the universal ribosomal protein uL15 family.</text>
</comment>
<dbReference type="PANTHER" id="PTHR11721:SF3">
    <property type="entry name" value="LARGE RIBOSOMAL SUBUNIT PROTEIN UL15"/>
    <property type="match status" value="1"/>
</dbReference>
<organism evidence="8">
    <name type="scientific">Fervidicoccus fontis</name>
    <dbReference type="NCBI Taxonomy" id="683846"/>
    <lineage>
        <taxon>Archaea</taxon>
        <taxon>Thermoproteota</taxon>
        <taxon>Thermoprotei</taxon>
        <taxon>Fervidicoccales</taxon>
        <taxon>Fervidicoccaceae</taxon>
        <taxon>Fervidicoccus</taxon>
    </lineage>
</organism>
<keyword evidence="5" id="KW-0699">rRNA-binding</keyword>
<keyword evidence="2 5" id="KW-0689">Ribosomal protein</keyword>
<evidence type="ECO:0000256" key="1">
    <source>
        <dbReference type="ARBA" id="ARBA00007320"/>
    </source>
</evidence>
<dbReference type="GO" id="GO:0019843">
    <property type="term" value="F:rRNA binding"/>
    <property type="evidence" value="ECO:0007669"/>
    <property type="project" value="UniProtKB-UniRule"/>
</dbReference>
<dbReference type="Gene3D" id="4.10.990.10">
    <property type="match status" value="1"/>
</dbReference>
<dbReference type="PANTHER" id="PTHR11721">
    <property type="entry name" value="60S RIBOSOMAL PROTEIN L27A"/>
    <property type="match status" value="1"/>
</dbReference>
<dbReference type="GO" id="GO:0022625">
    <property type="term" value="C:cytosolic large ribosomal subunit"/>
    <property type="evidence" value="ECO:0007669"/>
    <property type="project" value="TreeGrafter"/>
</dbReference>
<keyword evidence="5" id="KW-0694">RNA-binding</keyword>
<feature type="domain" description="Large ribosomal subunit protein uL15/eL18" evidence="7">
    <location>
        <begin position="75"/>
        <end position="143"/>
    </location>
</feature>
<evidence type="ECO:0000256" key="5">
    <source>
        <dbReference type="HAMAP-Rule" id="MF_01341"/>
    </source>
</evidence>
<accession>A0A7C2URA6</accession>
<dbReference type="SUPFAM" id="SSF52080">
    <property type="entry name" value="Ribosomal proteins L15p and L18e"/>
    <property type="match status" value="1"/>
</dbReference>
<comment type="function">
    <text evidence="5">Binds to the 23S rRNA.</text>
</comment>
<dbReference type="InterPro" id="IPR036227">
    <property type="entry name" value="Ribosomal_uL15/eL18_sf"/>
</dbReference>
<dbReference type="InterPro" id="IPR027386">
    <property type="entry name" value="Rbsml_uL15_N"/>
</dbReference>
<dbReference type="Gene3D" id="3.100.10.10">
    <property type="match status" value="1"/>
</dbReference>
<dbReference type="EMBL" id="DSFE01000094">
    <property type="protein sequence ID" value="HEU98085.1"/>
    <property type="molecule type" value="Genomic_DNA"/>
</dbReference>
<protein>
    <recommendedName>
        <fullName evidence="4 5">Large ribosomal subunit protein uL15</fullName>
    </recommendedName>
</protein>
<dbReference type="GO" id="GO:0006412">
    <property type="term" value="P:translation"/>
    <property type="evidence" value="ECO:0007669"/>
    <property type="project" value="UniProtKB-UniRule"/>
</dbReference>
<gene>
    <name evidence="5" type="primary">rpl15</name>
    <name evidence="8" type="ORF">ENO36_04450</name>
</gene>
<dbReference type="PROSITE" id="PS00475">
    <property type="entry name" value="RIBOSOMAL_L15"/>
    <property type="match status" value="1"/>
</dbReference>
<name>A0A7C2URA6_9CREN</name>
<dbReference type="GO" id="GO:0003735">
    <property type="term" value="F:structural constituent of ribosome"/>
    <property type="evidence" value="ECO:0007669"/>
    <property type="project" value="InterPro"/>
</dbReference>
<evidence type="ECO:0000256" key="3">
    <source>
        <dbReference type="ARBA" id="ARBA00023274"/>
    </source>
</evidence>
<comment type="subunit">
    <text evidence="5">Part of the 50S ribosomal subunit.</text>
</comment>
<evidence type="ECO:0000256" key="6">
    <source>
        <dbReference type="RuleBase" id="RU003888"/>
    </source>
</evidence>
<evidence type="ECO:0000256" key="2">
    <source>
        <dbReference type="ARBA" id="ARBA00022980"/>
    </source>
</evidence>
<dbReference type="HAMAP" id="MF_01341">
    <property type="entry name" value="Ribosomal_uL15"/>
    <property type="match status" value="1"/>
</dbReference>
<dbReference type="InterPro" id="IPR021131">
    <property type="entry name" value="Ribosomal_uL15/eL18"/>
</dbReference>
<evidence type="ECO:0000313" key="8">
    <source>
        <dbReference type="EMBL" id="HEU98085.1"/>
    </source>
</evidence>
<comment type="caution">
    <text evidence="8">The sequence shown here is derived from an EMBL/GenBank/DDBJ whole genome shotgun (WGS) entry which is preliminary data.</text>
</comment>
<sequence>MVVRFRKKSRKLRGRTRTMGWGRIGQHRKKGSKGGRGAAGMLKHKESWMRKYAPGWIGKHGFTSPYQKKLEESSINLSQLEEMVLENKIEGVSREGEIFVVDLSKAGIEKLLGTGKIEIPLKVIVSKASEKAIRKIQEAGGEVQLIEEKNNE</sequence>
<keyword evidence="3 5" id="KW-0687">Ribonucleoprotein</keyword>
<dbReference type="InterPro" id="IPR030878">
    <property type="entry name" value="Ribosomal_uL15"/>
</dbReference>
<dbReference type="AlphaFoldDB" id="A0A7C2URA6"/>